<name>A0ACC2KUA7_PERAE</name>
<dbReference type="EMBL" id="CM056819">
    <property type="protein sequence ID" value="KAJ8624456.1"/>
    <property type="molecule type" value="Genomic_DNA"/>
</dbReference>
<evidence type="ECO:0000313" key="2">
    <source>
        <dbReference type="Proteomes" id="UP001234297"/>
    </source>
</evidence>
<gene>
    <name evidence="1" type="ORF">MRB53_032986</name>
</gene>
<accession>A0ACC2KUA7</accession>
<proteinExistence type="predicted"/>
<comment type="caution">
    <text evidence="1">The sequence shown here is derived from an EMBL/GenBank/DDBJ whole genome shotgun (WGS) entry which is preliminary data.</text>
</comment>
<sequence>MKCCAGKFFLYLVFMFLTFAYFTFYGMMAVGLTPSQHVAAVVSSAFYSLWELLSGFLVPKPNIPGWWIWFYYISPVAWTLRGIISSQLGDVETQIVGPEYLEVSLGYGPGMIGVSAAVLVGFSLLFFSVYAASIKVLNFQKR</sequence>
<evidence type="ECO:0000313" key="1">
    <source>
        <dbReference type="EMBL" id="KAJ8624456.1"/>
    </source>
</evidence>
<organism evidence="1 2">
    <name type="scientific">Persea americana</name>
    <name type="common">Avocado</name>
    <dbReference type="NCBI Taxonomy" id="3435"/>
    <lineage>
        <taxon>Eukaryota</taxon>
        <taxon>Viridiplantae</taxon>
        <taxon>Streptophyta</taxon>
        <taxon>Embryophyta</taxon>
        <taxon>Tracheophyta</taxon>
        <taxon>Spermatophyta</taxon>
        <taxon>Magnoliopsida</taxon>
        <taxon>Magnoliidae</taxon>
        <taxon>Laurales</taxon>
        <taxon>Lauraceae</taxon>
        <taxon>Persea</taxon>
    </lineage>
</organism>
<reference evidence="1 2" key="1">
    <citation type="journal article" date="2022" name="Hortic Res">
        <title>A haplotype resolved chromosomal level avocado genome allows analysis of novel avocado genes.</title>
        <authorList>
            <person name="Nath O."/>
            <person name="Fletcher S.J."/>
            <person name="Hayward A."/>
            <person name="Shaw L.M."/>
            <person name="Masouleh A.K."/>
            <person name="Furtado A."/>
            <person name="Henry R.J."/>
            <person name="Mitter N."/>
        </authorList>
    </citation>
    <scope>NUCLEOTIDE SEQUENCE [LARGE SCALE GENOMIC DNA]</scope>
    <source>
        <strain evidence="2">cv. Hass</strain>
    </source>
</reference>
<dbReference type="Proteomes" id="UP001234297">
    <property type="component" value="Chromosome 11"/>
</dbReference>
<protein>
    <submittedName>
        <fullName evidence="1">Uncharacterized protein</fullName>
    </submittedName>
</protein>
<keyword evidence="2" id="KW-1185">Reference proteome</keyword>